<accession>A0A1J9PAF1</accession>
<sequence>MAKLLPAFHPPTIAHEAAAPPAPPNTPTPEQYVKELRDILMEHLQKKGPSAASGSIPGPETESKDSDPQKPKARESMVDYKTANEL</sequence>
<dbReference type="Proteomes" id="UP000242791">
    <property type="component" value="Unassembled WGS sequence"/>
</dbReference>
<feature type="compositionally biased region" description="Low complexity" evidence="1">
    <location>
        <begin position="10"/>
        <end position="19"/>
    </location>
</feature>
<gene>
    <name evidence="2" type="ORF">ACJ73_09274</name>
</gene>
<evidence type="ECO:0000313" key="3">
    <source>
        <dbReference type="Proteomes" id="UP000242791"/>
    </source>
</evidence>
<proteinExistence type="predicted"/>
<organism evidence="2 3">
    <name type="scientific">Blastomyces percursus</name>
    <dbReference type="NCBI Taxonomy" id="1658174"/>
    <lineage>
        <taxon>Eukaryota</taxon>
        <taxon>Fungi</taxon>
        <taxon>Dikarya</taxon>
        <taxon>Ascomycota</taxon>
        <taxon>Pezizomycotina</taxon>
        <taxon>Eurotiomycetes</taxon>
        <taxon>Eurotiomycetidae</taxon>
        <taxon>Onygenales</taxon>
        <taxon>Ajellomycetaceae</taxon>
        <taxon>Blastomyces</taxon>
    </lineage>
</organism>
<reference evidence="2 3" key="1">
    <citation type="submission" date="2015-08" db="EMBL/GenBank/DDBJ databases">
        <title>Emmonsia species relationships and genome sequence.</title>
        <authorList>
            <person name="Cuomo C.A."/>
            <person name="Schwartz I.S."/>
            <person name="Kenyon C."/>
            <person name="De Hoog G.S."/>
            <person name="Govender N.P."/>
            <person name="Botha A."/>
            <person name="Moreno L."/>
            <person name="De Vries M."/>
            <person name="Munoz J.F."/>
            <person name="Stielow J.B."/>
        </authorList>
    </citation>
    <scope>NUCLEOTIDE SEQUENCE [LARGE SCALE GENOMIC DNA]</scope>
    <source>
        <strain evidence="2 3">EI222</strain>
    </source>
</reference>
<evidence type="ECO:0000256" key="1">
    <source>
        <dbReference type="SAM" id="MobiDB-lite"/>
    </source>
</evidence>
<feature type="region of interest" description="Disordered" evidence="1">
    <location>
        <begin position="1"/>
        <end position="86"/>
    </location>
</feature>
<feature type="compositionally biased region" description="Basic and acidic residues" evidence="1">
    <location>
        <begin position="61"/>
        <end position="86"/>
    </location>
</feature>
<dbReference type="AlphaFoldDB" id="A0A1J9PAF1"/>
<keyword evidence="3" id="KW-1185">Reference proteome</keyword>
<protein>
    <submittedName>
        <fullName evidence="2">Uncharacterized protein</fullName>
    </submittedName>
</protein>
<dbReference type="VEuPathDB" id="FungiDB:ACJ73_09274"/>
<dbReference type="EMBL" id="LGTZ01002533">
    <property type="protein sequence ID" value="OJD12930.1"/>
    <property type="molecule type" value="Genomic_DNA"/>
</dbReference>
<name>A0A1J9PAF1_9EURO</name>
<comment type="caution">
    <text evidence="2">The sequence shown here is derived from an EMBL/GenBank/DDBJ whole genome shotgun (WGS) entry which is preliminary data.</text>
</comment>
<evidence type="ECO:0000313" key="2">
    <source>
        <dbReference type="EMBL" id="OJD12930.1"/>
    </source>
</evidence>
<feature type="compositionally biased region" description="Basic and acidic residues" evidence="1">
    <location>
        <begin position="32"/>
        <end position="45"/>
    </location>
</feature>